<dbReference type="InterPro" id="IPR050100">
    <property type="entry name" value="TRAFAC_GTPase_members"/>
</dbReference>
<organism evidence="3 4">
    <name type="scientific">Papaver somniferum</name>
    <name type="common">Opium poppy</name>
    <dbReference type="NCBI Taxonomy" id="3469"/>
    <lineage>
        <taxon>Eukaryota</taxon>
        <taxon>Viridiplantae</taxon>
        <taxon>Streptophyta</taxon>
        <taxon>Embryophyta</taxon>
        <taxon>Tracheophyta</taxon>
        <taxon>Spermatophyta</taxon>
        <taxon>Magnoliopsida</taxon>
        <taxon>Ranunculales</taxon>
        <taxon>Papaveraceae</taxon>
        <taxon>Papaveroideae</taxon>
        <taxon>Papaver</taxon>
    </lineage>
</organism>
<evidence type="ECO:0000256" key="2">
    <source>
        <dbReference type="ARBA" id="ARBA00023134"/>
    </source>
</evidence>
<dbReference type="PANTHER" id="PTHR23115">
    <property type="entry name" value="TRANSLATION FACTOR"/>
    <property type="match status" value="1"/>
</dbReference>
<dbReference type="AlphaFoldDB" id="A0A4Y7JY65"/>
<dbReference type="InterPro" id="IPR027417">
    <property type="entry name" value="P-loop_NTPase"/>
</dbReference>
<dbReference type="SUPFAM" id="SSF52540">
    <property type="entry name" value="P-loop containing nucleoside triphosphate hydrolases"/>
    <property type="match status" value="1"/>
</dbReference>
<dbReference type="GO" id="GO:0005525">
    <property type="term" value="F:GTP binding"/>
    <property type="evidence" value="ECO:0007669"/>
    <property type="project" value="UniProtKB-KW"/>
</dbReference>
<evidence type="ECO:0000313" key="3">
    <source>
        <dbReference type="EMBL" id="RZC65526.1"/>
    </source>
</evidence>
<dbReference type="STRING" id="3469.A0A4Y7JY65"/>
<keyword evidence="4" id="KW-1185">Reference proteome</keyword>
<name>A0A4Y7JY65_PAPSO</name>
<keyword evidence="1" id="KW-0547">Nucleotide-binding</keyword>
<dbReference type="Gene3D" id="3.40.50.300">
    <property type="entry name" value="P-loop containing nucleotide triphosphate hydrolases"/>
    <property type="match status" value="1"/>
</dbReference>
<reference evidence="3 4" key="1">
    <citation type="journal article" date="2018" name="Science">
        <title>The opium poppy genome and morphinan production.</title>
        <authorList>
            <person name="Guo L."/>
            <person name="Winzer T."/>
            <person name="Yang X."/>
            <person name="Li Y."/>
            <person name="Ning Z."/>
            <person name="He Z."/>
            <person name="Teodor R."/>
            <person name="Lu Y."/>
            <person name="Bowser T.A."/>
            <person name="Graham I.A."/>
            <person name="Ye K."/>
        </authorList>
    </citation>
    <scope>NUCLEOTIDE SEQUENCE [LARGE SCALE GENOMIC DNA]</scope>
    <source>
        <strain evidence="4">cv. HN1</strain>
        <tissue evidence="3">Leaves</tissue>
    </source>
</reference>
<protein>
    <submittedName>
        <fullName evidence="3">Uncharacterized protein</fullName>
    </submittedName>
</protein>
<dbReference type="EMBL" id="CM010720">
    <property type="protein sequence ID" value="RZC65526.1"/>
    <property type="molecule type" value="Genomic_DNA"/>
</dbReference>
<proteinExistence type="predicted"/>
<dbReference type="Gramene" id="RZC65526">
    <property type="protein sequence ID" value="RZC65526"/>
    <property type="gene ID" value="C5167_009220"/>
</dbReference>
<dbReference type="Proteomes" id="UP000316621">
    <property type="component" value="Chromosome 6"/>
</dbReference>
<accession>A0A4Y7JY65</accession>
<gene>
    <name evidence="3" type="ORF">C5167_009220</name>
</gene>
<keyword evidence="2" id="KW-0342">GTP-binding</keyword>
<evidence type="ECO:0000313" key="4">
    <source>
        <dbReference type="Proteomes" id="UP000316621"/>
    </source>
</evidence>
<sequence>MVETRVSRKGKRWGSRSAVKRWGPLSQRISRNWIRKEKIRREKMKNISDKSFLANNSIWARRRFTSTLLSLDVSILKEAAEMNKRSFKYAWVLDKLKDERERGRLCVLIDSTTGGFESGISKDGQTPEHALLAFTLGVQQMIYCLFSFCNNFLDATTPKYSKDRFDEIVKEVSSYLKMSLSATAFEFGPLLSTASLDLLEPWWFEALLGSQSPWTAHQDCWIFKVVGSKCWPLISRYRESASEEPHICVAHLHGSTTRNKHFRMVMLEGAKAIIETVDALRSGSAAMKAIQRTTF</sequence>
<evidence type="ECO:0000256" key="1">
    <source>
        <dbReference type="ARBA" id="ARBA00022741"/>
    </source>
</evidence>